<evidence type="ECO:0000256" key="1">
    <source>
        <dbReference type="ARBA" id="ARBA00006395"/>
    </source>
</evidence>
<dbReference type="SMART" id="SM01161">
    <property type="entry name" value="DUF1767"/>
    <property type="match status" value="1"/>
</dbReference>
<accession>A0AAV9I8L3</accession>
<evidence type="ECO:0000259" key="4">
    <source>
        <dbReference type="Pfam" id="PF08585"/>
    </source>
</evidence>
<dbReference type="AlphaFoldDB" id="A0AAV9I8L3"/>
<proteinExistence type="inferred from homology"/>
<gene>
    <name evidence="5" type="ORF">GAYE_PCTG71G1533</name>
</gene>
<organism evidence="5 6">
    <name type="scientific">Galdieria yellowstonensis</name>
    <dbReference type="NCBI Taxonomy" id="3028027"/>
    <lineage>
        <taxon>Eukaryota</taxon>
        <taxon>Rhodophyta</taxon>
        <taxon>Bangiophyceae</taxon>
        <taxon>Galdieriales</taxon>
        <taxon>Galdieriaceae</taxon>
        <taxon>Galdieria</taxon>
    </lineage>
</organism>
<sequence length="221" mass="24977">MEILRAFLQDQGIFPVREELLVQLVTSLTDKENTDQWLHRTFETLLDQDISNIMNGGTLPYQLSLVANGIIHGKYLVQLEDVIDIASDEPRKERANGTLKCTFFDGQQQVYGLELTDMKHCLSVHSAPGTKFLLHDPLVHRGIVLLTRNNCVCLGGVVVDVQKKRDSLLTEIMQKAMYRVKGFEQPSQSEGGVNNNSRDEQLIPIGQGISNFDDYEEEEED</sequence>
<feature type="region of interest" description="Disordered" evidence="3">
    <location>
        <begin position="184"/>
        <end position="221"/>
    </location>
</feature>
<dbReference type="PANTHER" id="PTHR14790">
    <property type="entry name" value="RECQ-MEDIATED GENOME INSTABILITY PROTEIN 1 RMI1"/>
    <property type="match status" value="1"/>
</dbReference>
<evidence type="ECO:0000256" key="2">
    <source>
        <dbReference type="ARBA" id="ARBA00018987"/>
    </source>
</evidence>
<dbReference type="InterPro" id="IPR013894">
    <property type="entry name" value="RMI1_OB"/>
</dbReference>
<evidence type="ECO:0000313" key="6">
    <source>
        <dbReference type="Proteomes" id="UP001300502"/>
    </source>
</evidence>
<evidence type="ECO:0000313" key="5">
    <source>
        <dbReference type="EMBL" id="KAK4523637.1"/>
    </source>
</evidence>
<dbReference type="GO" id="GO:0016604">
    <property type="term" value="C:nuclear body"/>
    <property type="evidence" value="ECO:0007669"/>
    <property type="project" value="TreeGrafter"/>
</dbReference>
<dbReference type="Gene3D" id="2.40.50.770">
    <property type="entry name" value="RecQ-mediated genome instability protein Rmi1, C-terminal domain"/>
    <property type="match status" value="1"/>
</dbReference>
<dbReference type="GO" id="GO:0031422">
    <property type="term" value="C:RecQ family helicase-topoisomerase III complex"/>
    <property type="evidence" value="ECO:0007669"/>
    <property type="project" value="TreeGrafter"/>
</dbReference>
<dbReference type="Pfam" id="PF08585">
    <property type="entry name" value="RMI1_N_C"/>
    <property type="match status" value="1"/>
</dbReference>
<reference evidence="5 6" key="1">
    <citation type="submission" date="2022-07" db="EMBL/GenBank/DDBJ databases">
        <title>Genome-wide signatures of adaptation to extreme environments.</title>
        <authorList>
            <person name="Cho C.H."/>
            <person name="Yoon H.S."/>
        </authorList>
    </citation>
    <scope>NUCLEOTIDE SEQUENCE [LARGE SCALE GENOMIC DNA]</scope>
    <source>
        <strain evidence="5 6">108.79 E11</strain>
    </source>
</reference>
<dbReference type="GO" id="GO:0000724">
    <property type="term" value="P:double-strand break repair via homologous recombination"/>
    <property type="evidence" value="ECO:0007669"/>
    <property type="project" value="TreeGrafter"/>
</dbReference>
<name>A0AAV9I8L3_9RHOD</name>
<dbReference type="PANTHER" id="PTHR14790:SF15">
    <property type="entry name" value="RECQ-MEDIATED GENOME INSTABILITY PROTEIN 1"/>
    <property type="match status" value="1"/>
</dbReference>
<keyword evidence="6" id="KW-1185">Reference proteome</keyword>
<dbReference type="InterPro" id="IPR042470">
    <property type="entry name" value="RMI1_N_C_sf"/>
</dbReference>
<protein>
    <recommendedName>
        <fullName evidence="2">RecQ-mediated genome instability protein 1</fullName>
    </recommendedName>
</protein>
<dbReference type="EMBL" id="JANCYU010000018">
    <property type="protein sequence ID" value="KAK4523637.1"/>
    <property type="molecule type" value="Genomic_DNA"/>
</dbReference>
<dbReference type="Proteomes" id="UP001300502">
    <property type="component" value="Unassembled WGS sequence"/>
</dbReference>
<evidence type="ECO:0000256" key="3">
    <source>
        <dbReference type="SAM" id="MobiDB-lite"/>
    </source>
</evidence>
<comment type="similarity">
    <text evidence="1">Belongs to the RMI1 family.</text>
</comment>
<feature type="domain" description="RecQ mediated genome instability protein 1 OB-fold" evidence="4">
    <location>
        <begin position="92"/>
        <end position="165"/>
    </location>
</feature>
<dbReference type="GO" id="GO:0000712">
    <property type="term" value="P:resolution of meiotic recombination intermediates"/>
    <property type="evidence" value="ECO:0007669"/>
    <property type="project" value="TreeGrafter"/>
</dbReference>
<comment type="caution">
    <text evidence="5">The sequence shown here is derived from an EMBL/GenBank/DDBJ whole genome shotgun (WGS) entry which is preliminary data.</text>
</comment>
<feature type="compositionally biased region" description="Polar residues" evidence="3">
    <location>
        <begin position="185"/>
        <end position="196"/>
    </location>
</feature>